<reference evidence="3" key="1">
    <citation type="submission" date="2017-06" db="EMBL/GenBank/DDBJ databases">
        <authorList>
            <person name="Varghese N."/>
            <person name="Submissions S."/>
        </authorList>
    </citation>
    <scope>NUCLEOTIDE SEQUENCE [LARGE SCALE GENOMIC DNA]</scope>
    <source>
        <strain evidence="3">JCM 23211</strain>
    </source>
</reference>
<evidence type="ECO:0000313" key="3">
    <source>
        <dbReference type="Proteomes" id="UP000198327"/>
    </source>
</evidence>
<feature type="domain" description="HTH cro/C1-type" evidence="1">
    <location>
        <begin position="31"/>
        <end position="82"/>
    </location>
</feature>
<name>A0A239ESI6_9NOCA</name>
<sequence>MTDDNDLGQFLRAQRARITPVDVGLPLVGSRRVAGLRREEVAVLAGVSVDYYARLEQGRERAPAAQMMNAICVALHMGIDSRRIAFRLARLTAPQVVTEAVDHELQQMLDNLPTAAAYVVNPAFRVLAANRVATALIGADQYDQTFHYVFTHPAAHHYFLNWDTVAQAAVSSLRSAAAHPSPHPEVTALIDRLGRTGTFAAMWSDPNIAGVTIPDMKINHPDVGRIYLSYRTFDVRGAPGQQLIVATALAGSPSADALALLGTIDATRNLRHPEPTNGTS</sequence>
<dbReference type="InterPro" id="IPR001387">
    <property type="entry name" value="Cro/C1-type_HTH"/>
</dbReference>
<protein>
    <submittedName>
        <fullName evidence="2">Helix-turn-helix domain-containing protein</fullName>
    </submittedName>
</protein>
<dbReference type="OrthoDB" id="3608749at2"/>
<dbReference type="AlphaFoldDB" id="A0A239ESI6"/>
<gene>
    <name evidence="2" type="ORF">SAMN05421642_102543</name>
</gene>
<proteinExistence type="predicted"/>
<dbReference type="RefSeq" id="WP_089243786.1">
    <property type="nucleotide sequence ID" value="NZ_FZOW01000002.1"/>
</dbReference>
<dbReference type="InterPro" id="IPR041413">
    <property type="entry name" value="MLTR_LBD"/>
</dbReference>
<dbReference type="PANTHER" id="PTHR35010:SF2">
    <property type="entry name" value="BLL4672 PROTEIN"/>
    <property type="match status" value="1"/>
</dbReference>
<dbReference type="PANTHER" id="PTHR35010">
    <property type="entry name" value="BLL4672 PROTEIN-RELATED"/>
    <property type="match status" value="1"/>
</dbReference>
<dbReference type="CDD" id="cd00093">
    <property type="entry name" value="HTH_XRE"/>
    <property type="match status" value="1"/>
</dbReference>
<dbReference type="GO" id="GO:0003677">
    <property type="term" value="F:DNA binding"/>
    <property type="evidence" value="ECO:0007669"/>
    <property type="project" value="InterPro"/>
</dbReference>
<dbReference type="SUPFAM" id="SSF47413">
    <property type="entry name" value="lambda repressor-like DNA-binding domains"/>
    <property type="match status" value="1"/>
</dbReference>
<dbReference type="EMBL" id="FZOW01000002">
    <property type="protein sequence ID" value="SNS47597.1"/>
    <property type="molecule type" value="Genomic_DNA"/>
</dbReference>
<evidence type="ECO:0000313" key="2">
    <source>
        <dbReference type="EMBL" id="SNS47597.1"/>
    </source>
</evidence>
<dbReference type="Proteomes" id="UP000198327">
    <property type="component" value="Unassembled WGS sequence"/>
</dbReference>
<dbReference type="SMART" id="SM00530">
    <property type="entry name" value="HTH_XRE"/>
    <property type="match status" value="1"/>
</dbReference>
<organism evidence="2 3">
    <name type="scientific">Rhodococcoides kyotonense</name>
    <dbReference type="NCBI Taxonomy" id="398843"/>
    <lineage>
        <taxon>Bacteria</taxon>
        <taxon>Bacillati</taxon>
        <taxon>Actinomycetota</taxon>
        <taxon>Actinomycetes</taxon>
        <taxon>Mycobacteriales</taxon>
        <taxon>Nocardiaceae</taxon>
        <taxon>Rhodococcoides</taxon>
    </lineage>
</organism>
<dbReference type="PROSITE" id="PS50943">
    <property type="entry name" value="HTH_CROC1"/>
    <property type="match status" value="1"/>
</dbReference>
<keyword evidence="3" id="KW-1185">Reference proteome</keyword>
<dbReference type="Pfam" id="PF13560">
    <property type="entry name" value="HTH_31"/>
    <property type="match status" value="1"/>
</dbReference>
<dbReference type="Pfam" id="PF17765">
    <property type="entry name" value="MLTR_LBD"/>
    <property type="match status" value="1"/>
</dbReference>
<dbReference type="InterPro" id="IPR010982">
    <property type="entry name" value="Lambda_DNA-bd_dom_sf"/>
</dbReference>
<dbReference type="Gene3D" id="3.30.450.180">
    <property type="match status" value="1"/>
</dbReference>
<dbReference type="Gene3D" id="1.10.260.40">
    <property type="entry name" value="lambda repressor-like DNA-binding domains"/>
    <property type="match status" value="1"/>
</dbReference>
<evidence type="ECO:0000259" key="1">
    <source>
        <dbReference type="PROSITE" id="PS50943"/>
    </source>
</evidence>
<accession>A0A239ESI6</accession>